<feature type="compositionally biased region" description="Basic and acidic residues" evidence="1">
    <location>
        <begin position="720"/>
        <end position="730"/>
    </location>
</feature>
<feature type="compositionally biased region" description="Low complexity" evidence="1">
    <location>
        <begin position="14"/>
        <end position="29"/>
    </location>
</feature>
<dbReference type="GeneID" id="72009100"/>
<evidence type="ECO:0000313" key="3">
    <source>
        <dbReference type="Proteomes" id="UP000814176"/>
    </source>
</evidence>
<comment type="caution">
    <text evidence="2">The sequence shown here is derived from an EMBL/GenBank/DDBJ whole genome shotgun (WGS) entry which is preliminary data.</text>
</comment>
<gene>
    <name evidence="2" type="ORF">C8Q71DRAFT_873913</name>
</gene>
<name>A0ABQ8KBD3_9APHY</name>
<feature type="compositionally biased region" description="Polar residues" evidence="1">
    <location>
        <begin position="733"/>
        <end position="743"/>
    </location>
</feature>
<keyword evidence="3" id="KW-1185">Reference proteome</keyword>
<feature type="compositionally biased region" description="Low complexity" evidence="1">
    <location>
        <begin position="317"/>
        <end position="327"/>
    </location>
</feature>
<proteinExistence type="predicted"/>
<feature type="region of interest" description="Disordered" evidence="1">
    <location>
        <begin position="720"/>
        <end position="763"/>
    </location>
</feature>
<feature type="compositionally biased region" description="Polar residues" evidence="1">
    <location>
        <begin position="30"/>
        <end position="39"/>
    </location>
</feature>
<sequence>MASPQVSFDSPITSAASPAAKSDESSSSSNGKTAFTSQASDPPVDSSFVDSGYSGSDDGKGNKQPTPSNTNPFDTNPHVQHLFNRLLSSNFPHQHKIFGNWFTDEVFPWLTRATFVEPSVRTIYLPRDKWYKLEEHFASCHQIRRGIIKLFYNLSQQHLAMSVTTPLHTESGRQLEEGINVVAYPSEQLKYTKLKAESSEAAPYCVTSEGKMLQQVADHKLSVVLRQEFRRLLGRRRVTRGAKVQPPPFSCEVTNVETSHSEHDGHVLHKAAVGSTTETLRTAGLMTKFAPAEVEGVVFLHAPAPAATSLSTLASPAGAQASAGSPSLRPPATSLSTTTIAVSSTLAPAATSLSTPALAATSSESSTLASLAGAQAQGRPRRQSTKPAARSPSPSPVRRSIKPEGEESEIFGIVPVIIINLQDSSMAKGDGKPVGCKMVTFTSADGILELKMAPLKDPDSFFGQLWKGDTLLTPERSAAMLVFLDREGLERLRKGVTAGWSADRFIEEGDGMHIVPDVPEAPGDSTQQSPKVQQEYRRMIPVWGQYVRQLRYMQCAYEKLAINVIHGANSDKVTAWLKDVLPRLKAQEAQLPEGVVKDDNYGLAYVVDLIAEGLAQAAEKMAVEKHQSSFSAQNSYPKVLLAAGMKRTHGDPRWVDIDDGHLNDGYQYLLEGTLTKKPRFEDRLEPPRPIMDHKWRNPAGLQQYNEFVVGYNVERDTAPVEAAQEAKDGEYVDTSTGSGSCRPSRQKDKGKGTAKGQNMMGRR</sequence>
<dbReference type="EMBL" id="JADCUA010000016">
    <property type="protein sequence ID" value="KAH9834245.1"/>
    <property type="molecule type" value="Genomic_DNA"/>
</dbReference>
<evidence type="ECO:0000313" key="2">
    <source>
        <dbReference type="EMBL" id="KAH9834245.1"/>
    </source>
</evidence>
<feature type="compositionally biased region" description="Low complexity" evidence="1">
    <location>
        <begin position="387"/>
        <end position="398"/>
    </location>
</feature>
<feature type="region of interest" description="Disordered" evidence="1">
    <location>
        <begin position="317"/>
        <end position="336"/>
    </location>
</feature>
<feature type="compositionally biased region" description="Polar residues" evidence="1">
    <location>
        <begin position="63"/>
        <end position="77"/>
    </location>
</feature>
<feature type="compositionally biased region" description="Low complexity" evidence="1">
    <location>
        <begin position="40"/>
        <end position="56"/>
    </location>
</feature>
<reference evidence="2 3" key="1">
    <citation type="journal article" date="2021" name="Environ. Microbiol.">
        <title>Gene family expansions and transcriptome signatures uncover fungal adaptations to wood decay.</title>
        <authorList>
            <person name="Hage H."/>
            <person name="Miyauchi S."/>
            <person name="Viragh M."/>
            <person name="Drula E."/>
            <person name="Min B."/>
            <person name="Chaduli D."/>
            <person name="Navarro D."/>
            <person name="Favel A."/>
            <person name="Norest M."/>
            <person name="Lesage-Meessen L."/>
            <person name="Balint B."/>
            <person name="Merenyi Z."/>
            <person name="de Eugenio L."/>
            <person name="Morin E."/>
            <person name="Martinez A.T."/>
            <person name="Baldrian P."/>
            <person name="Stursova M."/>
            <person name="Martinez M.J."/>
            <person name="Novotny C."/>
            <person name="Magnuson J.K."/>
            <person name="Spatafora J.W."/>
            <person name="Maurice S."/>
            <person name="Pangilinan J."/>
            <person name="Andreopoulos W."/>
            <person name="LaButti K."/>
            <person name="Hundley H."/>
            <person name="Na H."/>
            <person name="Kuo A."/>
            <person name="Barry K."/>
            <person name="Lipzen A."/>
            <person name="Henrissat B."/>
            <person name="Riley R."/>
            <person name="Ahrendt S."/>
            <person name="Nagy L.G."/>
            <person name="Grigoriev I.V."/>
            <person name="Martin F."/>
            <person name="Rosso M.N."/>
        </authorList>
    </citation>
    <scope>NUCLEOTIDE SEQUENCE [LARGE SCALE GENOMIC DNA]</scope>
    <source>
        <strain evidence="2 3">CIRM-BRFM 1785</strain>
    </source>
</reference>
<feature type="region of interest" description="Disordered" evidence="1">
    <location>
        <begin position="366"/>
        <end position="404"/>
    </location>
</feature>
<feature type="compositionally biased region" description="Polar residues" evidence="1">
    <location>
        <begin position="1"/>
        <end position="13"/>
    </location>
</feature>
<evidence type="ECO:0000256" key="1">
    <source>
        <dbReference type="SAM" id="MobiDB-lite"/>
    </source>
</evidence>
<protein>
    <submittedName>
        <fullName evidence="2">Uncharacterized protein</fullName>
    </submittedName>
</protein>
<dbReference type="Proteomes" id="UP000814176">
    <property type="component" value="Unassembled WGS sequence"/>
</dbReference>
<dbReference type="RefSeq" id="XP_047776901.1">
    <property type="nucleotide sequence ID" value="XM_047928368.1"/>
</dbReference>
<feature type="region of interest" description="Disordered" evidence="1">
    <location>
        <begin position="1"/>
        <end position="77"/>
    </location>
</feature>
<accession>A0ABQ8KBD3</accession>
<organism evidence="2 3">
    <name type="scientific">Rhodofomes roseus</name>
    <dbReference type="NCBI Taxonomy" id="34475"/>
    <lineage>
        <taxon>Eukaryota</taxon>
        <taxon>Fungi</taxon>
        <taxon>Dikarya</taxon>
        <taxon>Basidiomycota</taxon>
        <taxon>Agaricomycotina</taxon>
        <taxon>Agaricomycetes</taxon>
        <taxon>Polyporales</taxon>
        <taxon>Rhodofomes</taxon>
    </lineage>
</organism>